<dbReference type="PIRSF" id="PIRSF002756">
    <property type="entry name" value="PstS"/>
    <property type="match status" value="1"/>
</dbReference>
<dbReference type="GO" id="GO:0042301">
    <property type="term" value="F:phosphate ion binding"/>
    <property type="evidence" value="ECO:0007669"/>
    <property type="project" value="InterPro"/>
</dbReference>
<dbReference type="AlphaFoldDB" id="A0A2S3ZZA5"/>
<feature type="domain" description="PBP" evidence="5">
    <location>
        <begin position="58"/>
        <end position="352"/>
    </location>
</feature>
<evidence type="ECO:0000256" key="3">
    <source>
        <dbReference type="ARBA" id="ARBA00022592"/>
    </source>
</evidence>
<gene>
    <name evidence="6" type="ORF">CVS27_05200</name>
</gene>
<dbReference type="PANTHER" id="PTHR42996:SF1">
    <property type="entry name" value="PHOSPHATE-BINDING PROTEIN PSTS"/>
    <property type="match status" value="1"/>
</dbReference>
<comment type="similarity">
    <text evidence="1 4">Belongs to the PstS family.</text>
</comment>
<dbReference type="Proteomes" id="UP000237061">
    <property type="component" value="Unassembled WGS sequence"/>
</dbReference>
<keyword evidence="7" id="KW-1185">Reference proteome</keyword>
<dbReference type="PANTHER" id="PTHR42996">
    <property type="entry name" value="PHOSPHATE-BINDING PROTEIN PSTS"/>
    <property type="match status" value="1"/>
</dbReference>
<dbReference type="Gene3D" id="3.40.190.10">
    <property type="entry name" value="Periplasmic binding protein-like II"/>
    <property type="match status" value="2"/>
</dbReference>
<sequence length="386" mass="40831">MPSQSRTNDRLGESIGRFDLRPISFRREISVNRQWSGQLKVAVALCCVALLGACSSPPPADPIRGALIIVGSGTQQSAINVWRDSWVKENRGVSTNFSPDGQDVGLQALVSGNTYVATSDTPLDETNKAASIGSCGPDGAFAVPTTISPVGVAYNLSGVRGLKLDASTLLAIFNGAVVSWNDPKIQALNPAVELPSAPIVPVTSKASSSLSLAGSTYFSRNAPASWTAKPSSRWPDTVAGTRLELDKDIPNEVDDNFGTIAFLNLADIGNRFNTAALKFNADFVAPSNDQIDAAIGSSQVTLNSRGVAIDLGSSEGTGYQLGSVRYQVFCSQYRHEAIATLVRSWASYVVSEPGQTKVWIALGSYAPSQKALQAAQDLVANIDYSR</sequence>
<accession>A0A2S3ZZA5</accession>
<dbReference type="InterPro" id="IPR050962">
    <property type="entry name" value="Phosphate-bind_PstS"/>
</dbReference>
<evidence type="ECO:0000259" key="5">
    <source>
        <dbReference type="Pfam" id="PF12849"/>
    </source>
</evidence>
<dbReference type="SUPFAM" id="SSF53850">
    <property type="entry name" value="Periplasmic binding protein-like II"/>
    <property type="match status" value="1"/>
</dbReference>
<comment type="caution">
    <text evidence="6">The sequence shown here is derived from an EMBL/GenBank/DDBJ whole genome shotgun (WGS) entry which is preliminary data.</text>
</comment>
<evidence type="ECO:0000313" key="6">
    <source>
        <dbReference type="EMBL" id="POH74615.1"/>
    </source>
</evidence>
<proteinExistence type="inferred from homology"/>
<evidence type="ECO:0000256" key="1">
    <source>
        <dbReference type="ARBA" id="ARBA00008725"/>
    </source>
</evidence>
<evidence type="ECO:0000313" key="7">
    <source>
        <dbReference type="Proteomes" id="UP000237061"/>
    </source>
</evidence>
<protein>
    <recommendedName>
        <fullName evidence="4">Phosphate-binding protein</fullName>
    </recommendedName>
</protein>
<evidence type="ECO:0000256" key="4">
    <source>
        <dbReference type="PIRNR" id="PIRNR002756"/>
    </source>
</evidence>
<dbReference type="GO" id="GO:0035435">
    <property type="term" value="P:phosphate ion transmembrane transport"/>
    <property type="evidence" value="ECO:0007669"/>
    <property type="project" value="InterPro"/>
</dbReference>
<dbReference type="InterPro" id="IPR005673">
    <property type="entry name" value="ABC_phos-bd_PstS"/>
</dbReference>
<dbReference type="RefSeq" id="WP_103464660.1">
    <property type="nucleotide sequence ID" value="NZ_PPXC01000003.1"/>
</dbReference>
<dbReference type="GO" id="GO:0043190">
    <property type="term" value="C:ATP-binding cassette (ABC) transporter complex"/>
    <property type="evidence" value="ECO:0007669"/>
    <property type="project" value="InterPro"/>
</dbReference>
<dbReference type="InterPro" id="IPR024370">
    <property type="entry name" value="PBP_domain"/>
</dbReference>
<keyword evidence="3 4" id="KW-0592">Phosphate transport</keyword>
<organism evidence="6 7">
    <name type="scientific">Arthrobacter glacialis</name>
    <dbReference type="NCBI Taxonomy" id="1664"/>
    <lineage>
        <taxon>Bacteria</taxon>
        <taxon>Bacillati</taxon>
        <taxon>Actinomycetota</taxon>
        <taxon>Actinomycetes</taxon>
        <taxon>Micrococcales</taxon>
        <taxon>Micrococcaceae</taxon>
        <taxon>Arthrobacter</taxon>
    </lineage>
</organism>
<reference evidence="6 7" key="1">
    <citation type="submission" date="2018-01" db="EMBL/GenBank/DDBJ databases">
        <title>Arthrobacter sp. nov., from glaciers in China.</title>
        <authorList>
            <person name="Liu Q."/>
            <person name="Xin Y.-H."/>
        </authorList>
    </citation>
    <scope>NUCLEOTIDE SEQUENCE [LARGE SCALE GENOMIC DNA]</scope>
    <source>
        <strain evidence="6 7">HLT2-12-2</strain>
    </source>
</reference>
<name>A0A2S3ZZA5_ARTGL</name>
<keyword evidence="2 4" id="KW-0813">Transport</keyword>
<dbReference type="Pfam" id="PF12849">
    <property type="entry name" value="PBP_like_2"/>
    <property type="match status" value="1"/>
</dbReference>
<dbReference type="EMBL" id="PPXC01000003">
    <property type="protein sequence ID" value="POH74615.1"/>
    <property type="molecule type" value="Genomic_DNA"/>
</dbReference>
<evidence type="ECO:0000256" key="2">
    <source>
        <dbReference type="ARBA" id="ARBA00022448"/>
    </source>
</evidence>